<evidence type="ECO:0000313" key="1">
    <source>
        <dbReference type="EMBL" id="SOZ74763.1"/>
    </source>
</evidence>
<dbReference type="AlphaFoldDB" id="A0A375ED03"/>
<geneLocation type="plasmid" evidence="1">
    <name>CBM2613_p</name>
</geneLocation>
<keyword evidence="1" id="KW-0614">Plasmid</keyword>
<proteinExistence type="predicted"/>
<geneLocation type="plasmid" evidence="2">
    <name>I</name>
</geneLocation>
<dbReference type="EMBL" id="LT984809">
    <property type="protein sequence ID" value="SPD49237.1"/>
    <property type="molecule type" value="Genomic_DNA"/>
</dbReference>
<sequence>MGFWGVASSNGDCCPQLVLLGYFPSLLEDVELFVTRSLTRKIDRSCLRLPRRAMLSTSP</sequence>
<organism evidence="1 3">
    <name type="scientific">Cupriavidus taiwanensis</name>
    <dbReference type="NCBI Taxonomy" id="164546"/>
    <lineage>
        <taxon>Bacteria</taxon>
        <taxon>Pseudomonadati</taxon>
        <taxon>Pseudomonadota</taxon>
        <taxon>Betaproteobacteria</taxon>
        <taxon>Burkholderiales</taxon>
        <taxon>Burkholderiaceae</taxon>
        <taxon>Cupriavidus</taxon>
    </lineage>
</organism>
<evidence type="ECO:0000313" key="2">
    <source>
        <dbReference type="EMBL" id="SPD49237.1"/>
    </source>
</evidence>
<dbReference type="EMBL" id="LT976981">
    <property type="protein sequence ID" value="SOZ74763.1"/>
    <property type="molecule type" value="Genomic_DNA"/>
</dbReference>
<gene>
    <name evidence="2" type="ORF">CBM2612_P0582</name>
    <name evidence="1" type="ORF">CBM2613_P60124</name>
</gene>
<reference evidence="1" key="2">
    <citation type="submission" date="2018-01" db="EMBL/GenBank/DDBJ databases">
        <authorList>
            <person name="Clerissi C."/>
        </authorList>
    </citation>
    <scope>NUCLEOTIDE SEQUENCE</scope>
    <source>
        <strain evidence="1">Cupriavidus taiwanensis STM 8556</strain>
        <plasmid evidence="1">CBM2613_p</plasmid>
    </source>
</reference>
<protein>
    <submittedName>
        <fullName evidence="1">Uncharacterized protein</fullName>
    </submittedName>
</protein>
<dbReference type="Proteomes" id="UP000256952">
    <property type="component" value="Plasmid CBM2613_p"/>
</dbReference>
<geneLocation type="plasmid" evidence="3">
    <name>cbm2613_p</name>
</geneLocation>
<accession>A0A375ED03</accession>
<reference evidence="2 3" key="1">
    <citation type="submission" date="2018-01" db="EMBL/GenBank/DDBJ databases">
        <authorList>
            <person name="Gaut B.S."/>
            <person name="Morton B.R."/>
            <person name="Clegg M.T."/>
            <person name="Duvall M.R."/>
        </authorList>
    </citation>
    <scope>NUCLEOTIDE SEQUENCE [LARGE SCALE GENOMIC DNA]</scope>
    <source>
        <strain evidence="2">Cupriavidus taiwanensis STM 8555</strain>
        <plasmid evidence="2">I</plasmid>
        <plasmid evidence="3">Plasmid cbm2613_p</plasmid>
    </source>
</reference>
<name>A0A375ED03_9BURK</name>
<evidence type="ECO:0000313" key="3">
    <source>
        <dbReference type="Proteomes" id="UP000256952"/>
    </source>
</evidence>